<keyword evidence="3" id="KW-1185">Reference proteome</keyword>
<accession>A0A166J3Y2</accession>
<gene>
    <name evidence="2" type="ORF">FIBSPDRAFT_954437</name>
</gene>
<evidence type="ECO:0000256" key="1">
    <source>
        <dbReference type="SAM" id="MobiDB-lite"/>
    </source>
</evidence>
<evidence type="ECO:0000313" key="2">
    <source>
        <dbReference type="EMBL" id="KZP20483.1"/>
    </source>
</evidence>
<dbReference type="AlphaFoldDB" id="A0A166J3Y2"/>
<evidence type="ECO:0000313" key="3">
    <source>
        <dbReference type="Proteomes" id="UP000076532"/>
    </source>
</evidence>
<dbReference type="STRING" id="436010.A0A166J3Y2"/>
<feature type="region of interest" description="Disordered" evidence="1">
    <location>
        <begin position="45"/>
        <end position="69"/>
    </location>
</feature>
<sequence>MHAVSAANIVSTLFAGDHLDTFTTKSHTRYRRSLHQHHTRLHVASPPVPLHRHSPRLSRPPTTHSSHAARCGWTASRARLASASPGAFRGARAGRHGEEYGWQIAESFSSHALMHGGTATTPHEHDTWDLSPTMQSRPVFIQFGCIAHPSLLRQLWAANIPDSTLAHRQSRGSLATDHDTYLAQSRHEYGIFAPPPLDDECPTDVDGATPASPYSIFRCETGAELCNLRYARYPPQIPATKPASLSSSPPSSTTTPHPIIIPGANCPSAYTQRAPGPDPRRAVLPRQPHR</sequence>
<proteinExistence type="predicted"/>
<name>A0A166J3Y2_9AGAM</name>
<dbReference type="Proteomes" id="UP000076532">
    <property type="component" value="Unassembled WGS sequence"/>
</dbReference>
<organism evidence="2 3">
    <name type="scientific">Athelia psychrophila</name>
    <dbReference type="NCBI Taxonomy" id="1759441"/>
    <lineage>
        <taxon>Eukaryota</taxon>
        <taxon>Fungi</taxon>
        <taxon>Dikarya</taxon>
        <taxon>Basidiomycota</taxon>
        <taxon>Agaricomycotina</taxon>
        <taxon>Agaricomycetes</taxon>
        <taxon>Agaricomycetidae</taxon>
        <taxon>Atheliales</taxon>
        <taxon>Atheliaceae</taxon>
        <taxon>Athelia</taxon>
    </lineage>
</organism>
<feature type="compositionally biased region" description="Low complexity" evidence="1">
    <location>
        <begin position="242"/>
        <end position="262"/>
    </location>
</feature>
<dbReference type="OrthoDB" id="6500128at2759"/>
<reference evidence="2 3" key="1">
    <citation type="journal article" date="2016" name="Mol. Biol. Evol.">
        <title>Comparative Genomics of Early-Diverging Mushroom-Forming Fungi Provides Insights into the Origins of Lignocellulose Decay Capabilities.</title>
        <authorList>
            <person name="Nagy L.G."/>
            <person name="Riley R."/>
            <person name="Tritt A."/>
            <person name="Adam C."/>
            <person name="Daum C."/>
            <person name="Floudas D."/>
            <person name="Sun H."/>
            <person name="Yadav J.S."/>
            <person name="Pangilinan J."/>
            <person name="Larsson K.H."/>
            <person name="Matsuura K."/>
            <person name="Barry K."/>
            <person name="Labutti K."/>
            <person name="Kuo R."/>
            <person name="Ohm R.A."/>
            <person name="Bhattacharya S.S."/>
            <person name="Shirouzu T."/>
            <person name="Yoshinaga Y."/>
            <person name="Martin F.M."/>
            <person name="Grigoriev I.V."/>
            <person name="Hibbett D.S."/>
        </authorList>
    </citation>
    <scope>NUCLEOTIDE SEQUENCE [LARGE SCALE GENOMIC DNA]</scope>
    <source>
        <strain evidence="2 3">CBS 109695</strain>
    </source>
</reference>
<protein>
    <submittedName>
        <fullName evidence="2">Uncharacterized protein</fullName>
    </submittedName>
</protein>
<feature type="region of interest" description="Disordered" evidence="1">
    <location>
        <begin position="239"/>
        <end position="290"/>
    </location>
</feature>
<dbReference type="EMBL" id="KV417554">
    <property type="protein sequence ID" value="KZP20483.1"/>
    <property type="molecule type" value="Genomic_DNA"/>
</dbReference>